<dbReference type="EMBL" id="ML978135">
    <property type="protein sequence ID" value="KAF2094155.1"/>
    <property type="molecule type" value="Genomic_DNA"/>
</dbReference>
<protein>
    <submittedName>
        <fullName evidence="2">Uncharacterized protein</fullName>
    </submittedName>
</protein>
<evidence type="ECO:0000256" key="1">
    <source>
        <dbReference type="SAM" id="Phobius"/>
    </source>
</evidence>
<organism evidence="2 3">
    <name type="scientific">Rhizodiscina lignyota</name>
    <dbReference type="NCBI Taxonomy" id="1504668"/>
    <lineage>
        <taxon>Eukaryota</taxon>
        <taxon>Fungi</taxon>
        <taxon>Dikarya</taxon>
        <taxon>Ascomycota</taxon>
        <taxon>Pezizomycotina</taxon>
        <taxon>Dothideomycetes</taxon>
        <taxon>Pleosporomycetidae</taxon>
        <taxon>Aulographales</taxon>
        <taxon>Rhizodiscinaceae</taxon>
        <taxon>Rhizodiscina</taxon>
    </lineage>
</organism>
<reference evidence="2" key="1">
    <citation type="journal article" date="2020" name="Stud. Mycol.">
        <title>101 Dothideomycetes genomes: a test case for predicting lifestyles and emergence of pathogens.</title>
        <authorList>
            <person name="Haridas S."/>
            <person name="Albert R."/>
            <person name="Binder M."/>
            <person name="Bloem J."/>
            <person name="Labutti K."/>
            <person name="Salamov A."/>
            <person name="Andreopoulos B."/>
            <person name="Baker S."/>
            <person name="Barry K."/>
            <person name="Bills G."/>
            <person name="Bluhm B."/>
            <person name="Cannon C."/>
            <person name="Castanera R."/>
            <person name="Culley D."/>
            <person name="Daum C."/>
            <person name="Ezra D."/>
            <person name="Gonzalez J."/>
            <person name="Henrissat B."/>
            <person name="Kuo A."/>
            <person name="Liang C."/>
            <person name="Lipzen A."/>
            <person name="Lutzoni F."/>
            <person name="Magnuson J."/>
            <person name="Mondo S."/>
            <person name="Nolan M."/>
            <person name="Ohm R."/>
            <person name="Pangilinan J."/>
            <person name="Park H.-J."/>
            <person name="Ramirez L."/>
            <person name="Alfaro M."/>
            <person name="Sun H."/>
            <person name="Tritt A."/>
            <person name="Yoshinaga Y."/>
            <person name="Zwiers L.-H."/>
            <person name="Turgeon B."/>
            <person name="Goodwin S."/>
            <person name="Spatafora J."/>
            <person name="Crous P."/>
            <person name="Grigoriev I."/>
        </authorList>
    </citation>
    <scope>NUCLEOTIDE SEQUENCE</scope>
    <source>
        <strain evidence="2">CBS 133067</strain>
    </source>
</reference>
<dbReference type="AlphaFoldDB" id="A0A9P4I7I5"/>
<feature type="transmembrane region" description="Helical" evidence="1">
    <location>
        <begin position="17"/>
        <end position="34"/>
    </location>
</feature>
<gene>
    <name evidence="2" type="ORF">NA57DRAFT_80572</name>
</gene>
<proteinExistence type="predicted"/>
<dbReference type="Proteomes" id="UP000799772">
    <property type="component" value="Unassembled WGS sequence"/>
</dbReference>
<evidence type="ECO:0000313" key="3">
    <source>
        <dbReference type="Proteomes" id="UP000799772"/>
    </source>
</evidence>
<name>A0A9P4I7I5_9PEZI</name>
<keyword evidence="1" id="KW-1133">Transmembrane helix</keyword>
<comment type="caution">
    <text evidence="2">The sequence shown here is derived from an EMBL/GenBank/DDBJ whole genome shotgun (WGS) entry which is preliminary data.</text>
</comment>
<keyword evidence="3" id="KW-1185">Reference proteome</keyword>
<evidence type="ECO:0000313" key="2">
    <source>
        <dbReference type="EMBL" id="KAF2094155.1"/>
    </source>
</evidence>
<sequence>MPTPIDRAIQSRASRNAFLGFAGIVAATAAWAIWGSNSMFPEEEDPKGGLYIASLRTLLTR</sequence>
<keyword evidence="1" id="KW-0472">Membrane</keyword>
<accession>A0A9P4I7I5</accession>
<keyword evidence="1" id="KW-0812">Transmembrane</keyword>